<dbReference type="RefSeq" id="WP_045972394.1">
    <property type="nucleotide sequence ID" value="NZ_CAWOYN010000057.1"/>
</dbReference>
<name>A0A068QV78_9GAMM</name>
<dbReference type="InterPro" id="IPR046035">
    <property type="entry name" value="DUF5993"/>
</dbReference>
<dbReference type="EMBL" id="FO704550">
    <property type="protein sequence ID" value="CDG18922.1"/>
    <property type="molecule type" value="Genomic_DNA"/>
</dbReference>
<dbReference type="EMBL" id="VNHN01000057">
    <property type="protein sequence ID" value="TYP00827.1"/>
    <property type="molecule type" value="Genomic_DNA"/>
</dbReference>
<sequence length="52" mass="6135">MYMFLPFLIALVIIVAVITGKKKLTYTLWFALFIITVFWFKYHATDALNLSF</sequence>
<gene>
    <name evidence="3" type="ORF">LY16_02868</name>
    <name evidence="2" type="ORF">XDD1_3228</name>
</gene>
<dbReference type="Proteomes" id="UP000324170">
    <property type="component" value="Unassembled WGS sequence"/>
</dbReference>
<dbReference type="HOGENOM" id="CLU_213697_0_0_6"/>
<evidence type="ECO:0000313" key="4">
    <source>
        <dbReference type="Proteomes" id="UP000032721"/>
    </source>
</evidence>
<feature type="transmembrane region" description="Helical" evidence="1">
    <location>
        <begin position="26"/>
        <end position="44"/>
    </location>
</feature>
<dbReference type="AlphaFoldDB" id="A0A068QV78"/>
<keyword evidence="1" id="KW-0812">Transmembrane</keyword>
<reference evidence="2 4" key="1">
    <citation type="submission" date="2013-07" db="EMBL/GenBank/DDBJ databases">
        <authorList>
            <person name="Genoscope - CEA"/>
        </authorList>
    </citation>
    <scope>NUCLEOTIDE SEQUENCE [LARGE SCALE GENOMIC DNA]</scope>
    <source>
        <strain evidence="2">FRM16</strain>
        <strain evidence="4">FRM16 / DSM 17909</strain>
    </source>
</reference>
<evidence type="ECO:0000313" key="5">
    <source>
        <dbReference type="Proteomes" id="UP000324170"/>
    </source>
</evidence>
<dbReference type="KEGG" id="xdo:XDD1_3228"/>
<protein>
    <submittedName>
        <fullName evidence="2">Putative inner membrane protein</fullName>
    </submittedName>
</protein>
<dbReference type="STRING" id="351671.XDD1_3228"/>
<organism evidence="2 4">
    <name type="scientific">Xenorhabdus doucetiae</name>
    <dbReference type="NCBI Taxonomy" id="351671"/>
    <lineage>
        <taxon>Bacteria</taxon>
        <taxon>Pseudomonadati</taxon>
        <taxon>Pseudomonadota</taxon>
        <taxon>Gammaproteobacteria</taxon>
        <taxon>Enterobacterales</taxon>
        <taxon>Morganellaceae</taxon>
        <taxon>Xenorhabdus</taxon>
    </lineage>
</organism>
<dbReference type="Pfam" id="PF19455">
    <property type="entry name" value="DUF5993"/>
    <property type="match status" value="1"/>
</dbReference>
<evidence type="ECO:0000256" key="1">
    <source>
        <dbReference type="SAM" id="Phobius"/>
    </source>
</evidence>
<proteinExistence type="predicted"/>
<keyword evidence="1" id="KW-0472">Membrane</keyword>
<keyword evidence="1" id="KW-1133">Transmembrane helix</keyword>
<reference evidence="3 5" key="2">
    <citation type="submission" date="2019-07" db="EMBL/GenBank/DDBJ databases">
        <title>Genomic Encyclopedia of Type Strains, Phase I: the one thousand microbial genomes (KMG-I) project.</title>
        <authorList>
            <person name="Kyrpides N."/>
        </authorList>
    </citation>
    <scope>NUCLEOTIDE SEQUENCE [LARGE SCALE GENOMIC DNA]</scope>
    <source>
        <strain evidence="3 5">DSM 17909</strain>
    </source>
</reference>
<accession>A0A068QV78</accession>
<evidence type="ECO:0000313" key="2">
    <source>
        <dbReference type="EMBL" id="CDG18922.1"/>
    </source>
</evidence>
<keyword evidence="5" id="KW-1185">Reference proteome</keyword>
<dbReference type="Proteomes" id="UP000032721">
    <property type="component" value="Chromosome"/>
</dbReference>
<evidence type="ECO:0000313" key="3">
    <source>
        <dbReference type="EMBL" id="TYP00827.1"/>
    </source>
</evidence>